<reference evidence="3" key="1">
    <citation type="submission" date="2021-03" db="EMBL/GenBank/DDBJ databases">
        <title>Acanthopleuribacteraceae sp. M133.</title>
        <authorList>
            <person name="Wang G."/>
        </authorList>
    </citation>
    <scope>NUCLEOTIDE SEQUENCE</scope>
    <source>
        <strain evidence="3">M133</strain>
    </source>
</reference>
<keyword evidence="2" id="KW-0472">Membrane</keyword>
<sequence>MALYKRVIGLLIRLVWFFVFAVCLWFSAREIRTWHQNREPLSLTLDTYVQKRPDVAWLSLSHCRINYTETTLVYKSGDPNSVEGYYVPVRTNFYDDSPVFVVKKIASREQIDLLEKLLSRDISEAESKKIALAHHDAFFREELISGLVIAGPGHDTPLRRKLAETRLELDPDFIVIDAGRKPTLKAGLLFLSCGLIALIIGISSFQPGKEVESNRGGEPEPDREEATPDEEP</sequence>
<evidence type="ECO:0000313" key="4">
    <source>
        <dbReference type="Proteomes" id="UP000663929"/>
    </source>
</evidence>
<keyword evidence="2" id="KW-1133">Transmembrane helix</keyword>
<accession>A0A8A4TXL2</accession>
<organism evidence="3 4">
    <name type="scientific">Sulfidibacter corallicola</name>
    <dbReference type="NCBI Taxonomy" id="2818388"/>
    <lineage>
        <taxon>Bacteria</taxon>
        <taxon>Pseudomonadati</taxon>
        <taxon>Acidobacteriota</taxon>
        <taxon>Holophagae</taxon>
        <taxon>Acanthopleuribacterales</taxon>
        <taxon>Acanthopleuribacteraceae</taxon>
        <taxon>Sulfidibacter</taxon>
    </lineage>
</organism>
<evidence type="ECO:0000313" key="3">
    <source>
        <dbReference type="EMBL" id="QTD53938.1"/>
    </source>
</evidence>
<dbReference type="AlphaFoldDB" id="A0A8A4TXL2"/>
<dbReference type="Proteomes" id="UP000663929">
    <property type="component" value="Chromosome"/>
</dbReference>
<feature type="region of interest" description="Disordered" evidence="1">
    <location>
        <begin position="208"/>
        <end position="232"/>
    </location>
</feature>
<keyword evidence="4" id="KW-1185">Reference proteome</keyword>
<protein>
    <submittedName>
        <fullName evidence="3">Uncharacterized protein</fullName>
    </submittedName>
</protein>
<evidence type="ECO:0000256" key="2">
    <source>
        <dbReference type="SAM" id="Phobius"/>
    </source>
</evidence>
<evidence type="ECO:0000256" key="1">
    <source>
        <dbReference type="SAM" id="MobiDB-lite"/>
    </source>
</evidence>
<dbReference type="KEGG" id="scor:J3U87_15930"/>
<dbReference type="RefSeq" id="WP_237384038.1">
    <property type="nucleotide sequence ID" value="NZ_CP071793.1"/>
</dbReference>
<feature type="transmembrane region" description="Helical" evidence="2">
    <location>
        <begin position="186"/>
        <end position="205"/>
    </location>
</feature>
<name>A0A8A4TXL2_SULCO</name>
<feature type="transmembrane region" description="Helical" evidence="2">
    <location>
        <begin position="6"/>
        <end position="28"/>
    </location>
</feature>
<proteinExistence type="predicted"/>
<dbReference type="EMBL" id="CP071793">
    <property type="protein sequence ID" value="QTD53938.1"/>
    <property type="molecule type" value="Genomic_DNA"/>
</dbReference>
<keyword evidence="2" id="KW-0812">Transmembrane</keyword>
<feature type="compositionally biased region" description="Basic and acidic residues" evidence="1">
    <location>
        <begin position="209"/>
        <end position="226"/>
    </location>
</feature>
<gene>
    <name evidence="3" type="ORF">J3U87_15930</name>
</gene>